<dbReference type="InterPro" id="IPR042099">
    <property type="entry name" value="ANL_N_sf"/>
</dbReference>
<evidence type="ECO:0000313" key="2">
    <source>
        <dbReference type="EMBL" id="RCK69663.1"/>
    </source>
</evidence>
<protein>
    <submittedName>
        <fullName evidence="2">AMP-dependent synthetase</fullName>
    </submittedName>
</protein>
<dbReference type="RefSeq" id="WP_114126424.1">
    <property type="nucleotide sequence ID" value="NZ_QOUI01000005.1"/>
</dbReference>
<gene>
    <name evidence="2" type="ORF">DT076_09395</name>
</gene>
<evidence type="ECO:0000259" key="1">
    <source>
        <dbReference type="Pfam" id="PF00501"/>
    </source>
</evidence>
<organism evidence="2 3">
    <name type="scientific">Desertihabitans brevis</name>
    <dbReference type="NCBI Taxonomy" id="2268447"/>
    <lineage>
        <taxon>Bacteria</taxon>
        <taxon>Bacillati</taxon>
        <taxon>Actinomycetota</taxon>
        <taxon>Actinomycetes</taxon>
        <taxon>Propionibacteriales</taxon>
        <taxon>Propionibacteriaceae</taxon>
        <taxon>Desertihabitans</taxon>
    </lineage>
</organism>
<dbReference type="SUPFAM" id="SSF56801">
    <property type="entry name" value="Acetyl-CoA synthetase-like"/>
    <property type="match status" value="1"/>
</dbReference>
<dbReference type="InterPro" id="IPR020845">
    <property type="entry name" value="AMP-binding_CS"/>
</dbReference>
<dbReference type="Gene3D" id="3.40.50.12780">
    <property type="entry name" value="N-terminal domain of ligase-like"/>
    <property type="match status" value="1"/>
</dbReference>
<dbReference type="EMBL" id="QOUI01000005">
    <property type="protein sequence ID" value="RCK69663.1"/>
    <property type="molecule type" value="Genomic_DNA"/>
</dbReference>
<dbReference type="Proteomes" id="UP000252770">
    <property type="component" value="Unassembled WGS sequence"/>
</dbReference>
<keyword evidence="3" id="KW-1185">Reference proteome</keyword>
<name>A0A367YUW0_9ACTN</name>
<dbReference type="InterPro" id="IPR050237">
    <property type="entry name" value="ATP-dep_AMP-bd_enzyme"/>
</dbReference>
<sequence>MTRSAPLRLVRGSDPELPEALRQALAGGRPLAVLPDDDTAAARAVAVLRPEQPVDADVAVVVATSGSTGEPKAVVLPVGAVRAAVAASEDRLGRAASWTSVLAPSAVGGLMVLARAVLTRAVLRRRSADLADPALAPEGDGPHLLSVVPTQLHRVRDDPAALARLARFEAVLVGGAAVDPGLLDDLRAAGVRPVTTYGLSETCGGCVYDGVPLRGVEVVADADQRLRITTPTAFAGYLHRPDLTAEVLVGPRTVLTSDRGRLDDGRLSVLGRLDDVVVTGGINVDLAQLERQLRAVLGPVEVAVTARPDPEWGTRIVAVLEEGSPFELDALQQRLRALVADAALPRELLRLPSLPRLPGGKVDRMELRRLAADVAGARR</sequence>
<evidence type="ECO:0000313" key="3">
    <source>
        <dbReference type="Proteomes" id="UP000252770"/>
    </source>
</evidence>
<dbReference type="GO" id="GO:0016878">
    <property type="term" value="F:acid-thiol ligase activity"/>
    <property type="evidence" value="ECO:0007669"/>
    <property type="project" value="UniProtKB-ARBA"/>
</dbReference>
<reference evidence="2 3" key="1">
    <citation type="submission" date="2018-07" db="EMBL/GenBank/DDBJ databases">
        <title>Desertimonas flava gen. nov. sp. nov.</title>
        <authorList>
            <person name="Liu S."/>
        </authorList>
    </citation>
    <scope>NUCLEOTIDE SEQUENCE [LARGE SCALE GENOMIC DNA]</scope>
    <source>
        <strain evidence="2 3">16Sb5-5</strain>
    </source>
</reference>
<dbReference type="PANTHER" id="PTHR43767:SF1">
    <property type="entry name" value="NONRIBOSOMAL PEPTIDE SYNTHASE PES1 (EUROFUNG)-RELATED"/>
    <property type="match status" value="1"/>
</dbReference>
<dbReference type="InterPro" id="IPR045851">
    <property type="entry name" value="AMP-bd_C_sf"/>
</dbReference>
<dbReference type="PROSITE" id="PS00455">
    <property type="entry name" value="AMP_BINDING"/>
    <property type="match status" value="1"/>
</dbReference>
<accession>A0A367YUW0</accession>
<dbReference type="AlphaFoldDB" id="A0A367YUW0"/>
<dbReference type="Gene3D" id="3.30.300.30">
    <property type="match status" value="1"/>
</dbReference>
<comment type="caution">
    <text evidence="2">The sequence shown here is derived from an EMBL/GenBank/DDBJ whole genome shotgun (WGS) entry which is preliminary data.</text>
</comment>
<proteinExistence type="predicted"/>
<dbReference type="InterPro" id="IPR000873">
    <property type="entry name" value="AMP-dep_synth/lig_dom"/>
</dbReference>
<dbReference type="PANTHER" id="PTHR43767">
    <property type="entry name" value="LONG-CHAIN-FATTY-ACID--COA LIGASE"/>
    <property type="match status" value="1"/>
</dbReference>
<dbReference type="Pfam" id="PF00501">
    <property type="entry name" value="AMP-binding"/>
    <property type="match status" value="1"/>
</dbReference>
<feature type="domain" description="AMP-dependent synthetase/ligase" evidence="1">
    <location>
        <begin position="48"/>
        <end position="212"/>
    </location>
</feature>